<dbReference type="EMBL" id="CP029550">
    <property type="protein sequence ID" value="AWN39986.1"/>
    <property type="molecule type" value="Genomic_DNA"/>
</dbReference>
<dbReference type="InterPro" id="IPR001387">
    <property type="entry name" value="Cro/C1-type_HTH"/>
</dbReference>
<evidence type="ECO:0000256" key="1">
    <source>
        <dbReference type="SAM" id="MobiDB-lite"/>
    </source>
</evidence>
<dbReference type="Gene3D" id="1.10.260.40">
    <property type="entry name" value="lambda repressor-like DNA-binding domains"/>
    <property type="match status" value="1"/>
</dbReference>
<evidence type="ECO:0000313" key="3">
    <source>
        <dbReference type="EMBL" id="AWN39986.1"/>
    </source>
</evidence>
<dbReference type="RefSeq" id="WP_109887751.1">
    <property type="nucleotide sequence ID" value="NZ_CP029550.1"/>
</dbReference>
<dbReference type="OrthoDB" id="8001898at2"/>
<dbReference type="InterPro" id="IPR010982">
    <property type="entry name" value="Lambda_DNA-bd_dom_sf"/>
</dbReference>
<dbReference type="GO" id="GO:0003677">
    <property type="term" value="F:DNA binding"/>
    <property type="evidence" value="ECO:0007669"/>
    <property type="project" value="InterPro"/>
</dbReference>
<organism evidence="3 4">
    <name type="scientific">Methylobacterium durans</name>
    <dbReference type="NCBI Taxonomy" id="2202825"/>
    <lineage>
        <taxon>Bacteria</taxon>
        <taxon>Pseudomonadati</taxon>
        <taxon>Pseudomonadota</taxon>
        <taxon>Alphaproteobacteria</taxon>
        <taxon>Hyphomicrobiales</taxon>
        <taxon>Methylobacteriaceae</taxon>
        <taxon>Methylobacterium</taxon>
    </lineage>
</organism>
<dbReference type="CDD" id="cd00093">
    <property type="entry name" value="HTH_XRE"/>
    <property type="match status" value="1"/>
</dbReference>
<dbReference type="SUPFAM" id="SSF47413">
    <property type="entry name" value="lambda repressor-like DNA-binding domains"/>
    <property type="match status" value="1"/>
</dbReference>
<feature type="domain" description="HTH cro/C1-type" evidence="2">
    <location>
        <begin position="8"/>
        <end position="47"/>
    </location>
</feature>
<proteinExistence type="predicted"/>
<evidence type="ECO:0000259" key="2">
    <source>
        <dbReference type="PROSITE" id="PS50943"/>
    </source>
</evidence>
<feature type="region of interest" description="Disordered" evidence="1">
    <location>
        <begin position="61"/>
        <end position="80"/>
    </location>
</feature>
<name>A0A2U8W3X8_9HYPH</name>
<dbReference type="PROSITE" id="PS50943">
    <property type="entry name" value="HTH_CROC1"/>
    <property type="match status" value="1"/>
</dbReference>
<protein>
    <recommendedName>
        <fullName evidence="2">HTH cro/C1-type domain-containing protein</fullName>
    </recommendedName>
</protein>
<dbReference type="Proteomes" id="UP000245926">
    <property type="component" value="Chromosome"/>
</dbReference>
<keyword evidence="4" id="KW-1185">Reference proteome</keyword>
<reference evidence="4" key="1">
    <citation type="submission" date="2018-05" db="EMBL/GenBank/DDBJ databases">
        <title>Complete Genome Sequence of Methylobacterium sp. 17SD2-17.</title>
        <authorList>
            <person name="Srinivasan S."/>
        </authorList>
    </citation>
    <scope>NUCLEOTIDE SEQUENCE [LARGE SCALE GENOMIC DNA]</scope>
    <source>
        <strain evidence="4">17SD2-17</strain>
    </source>
</reference>
<sequence length="80" mass="9129">MPVRPRNVSAFLKRSGWTQAQLAWELGVNQPRISRFIKGLKKPNPELDRALTRFFSDNPTARAIGQDEKPRPVIGARAFR</sequence>
<dbReference type="KEGG" id="mets:DK389_04790"/>
<evidence type="ECO:0000313" key="4">
    <source>
        <dbReference type="Proteomes" id="UP000245926"/>
    </source>
</evidence>
<dbReference type="Pfam" id="PF01381">
    <property type="entry name" value="HTH_3"/>
    <property type="match status" value="1"/>
</dbReference>
<gene>
    <name evidence="3" type="ORF">DK389_04790</name>
</gene>
<accession>A0A2U8W3X8</accession>
<dbReference type="AlphaFoldDB" id="A0A2U8W3X8"/>